<evidence type="ECO:0000313" key="8">
    <source>
        <dbReference type="EMBL" id="PWV02747.1"/>
    </source>
</evidence>
<accession>A0A2V2W3S3</accession>
<feature type="binding site" evidence="5">
    <location>
        <position position="107"/>
    </location>
    <ligand>
        <name>Zn(2+)</name>
        <dbReference type="ChEBI" id="CHEBI:29105"/>
    </ligand>
</feature>
<dbReference type="InterPro" id="IPR036034">
    <property type="entry name" value="PDZ_sf"/>
</dbReference>
<feature type="compositionally biased region" description="Polar residues" evidence="6">
    <location>
        <begin position="301"/>
        <end position="311"/>
    </location>
</feature>
<dbReference type="InterPro" id="IPR024958">
    <property type="entry name" value="GRASP_PDZ"/>
</dbReference>
<dbReference type="VEuPathDB" id="TriTrypDB:TcBrA4_0058890"/>
<keyword evidence="4" id="KW-0472">Membrane</keyword>
<feature type="region of interest" description="Disordered" evidence="6">
    <location>
        <begin position="297"/>
        <end position="326"/>
    </location>
</feature>
<dbReference type="VEuPathDB" id="TriTrypDB:Tc_MARK_6239"/>
<gene>
    <name evidence="8" type="ORF">C4B63_2g428</name>
</gene>
<dbReference type="PANTHER" id="PTHR12893:SF0">
    <property type="entry name" value="GRASP65"/>
    <property type="match status" value="1"/>
</dbReference>
<dbReference type="InterPro" id="IPR007583">
    <property type="entry name" value="GRASP55_65"/>
</dbReference>
<evidence type="ECO:0000256" key="5">
    <source>
        <dbReference type="PIRSR" id="PIRSR607583-1"/>
    </source>
</evidence>
<dbReference type="VEuPathDB" id="TriTrypDB:TcG_04090"/>
<feature type="compositionally biased region" description="Polar residues" evidence="6">
    <location>
        <begin position="444"/>
        <end position="464"/>
    </location>
</feature>
<dbReference type="VEuPathDB" id="TriTrypDB:TcCLB.506301.20"/>
<dbReference type="VEuPathDB" id="TriTrypDB:TcCL_NonESM13235"/>
<proteinExistence type="predicted"/>
<dbReference type="AlphaFoldDB" id="A0A2V2W3S3"/>
<reference evidence="8 9" key="1">
    <citation type="journal article" date="2018" name="Microb. Genom.">
        <title>Expanding an expanded genome: long-read sequencing of Trypanosoma cruzi.</title>
        <authorList>
            <person name="Berna L."/>
            <person name="Rodriguez M."/>
            <person name="Chiribao M.L."/>
            <person name="Parodi-Talice A."/>
            <person name="Pita S."/>
            <person name="Rijo G."/>
            <person name="Alvarez-Valin F."/>
            <person name="Robello C."/>
        </authorList>
    </citation>
    <scope>NUCLEOTIDE SEQUENCE [LARGE SCALE GENOMIC DNA]</scope>
    <source>
        <strain evidence="8 9">Dm28c</strain>
    </source>
</reference>
<dbReference type="VEuPathDB" id="TriTrypDB:TCSYLVIO_005579"/>
<comment type="subcellular location">
    <subcellularLocation>
        <location evidence="1">Golgi apparatus membrane</location>
    </subcellularLocation>
</comment>
<dbReference type="PANTHER" id="PTHR12893">
    <property type="entry name" value="GOLGI REASSEMBLY STACKING PROTEIN GRASP"/>
    <property type="match status" value="1"/>
</dbReference>
<evidence type="ECO:0000256" key="1">
    <source>
        <dbReference type="ARBA" id="ARBA00004394"/>
    </source>
</evidence>
<keyword evidence="2" id="KW-0677">Repeat</keyword>
<dbReference type="VEuPathDB" id="TriTrypDB:TcCLB.504153.320"/>
<dbReference type="EMBL" id="PRFA01000002">
    <property type="protein sequence ID" value="PWV02747.1"/>
    <property type="molecule type" value="Genomic_DNA"/>
</dbReference>
<dbReference type="GO" id="GO:0007030">
    <property type="term" value="P:Golgi organization"/>
    <property type="evidence" value="ECO:0007669"/>
    <property type="project" value="TreeGrafter"/>
</dbReference>
<dbReference type="Proteomes" id="UP000246121">
    <property type="component" value="Unassembled WGS sequence"/>
</dbReference>
<dbReference type="Gene3D" id="2.30.42.10">
    <property type="match status" value="2"/>
</dbReference>
<keyword evidence="3" id="KW-0333">Golgi apparatus</keyword>
<dbReference type="VEuPathDB" id="TriTrypDB:C4B63_2g428"/>
<dbReference type="VEuPathDB" id="TriTrypDB:ECC02_002756"/>
<dbReference type="VEuPathDB" id="TriTrypDB:C3747_1g459"/>
<feature type="region of interest" description="Disordered" evidence="6">
    <location>
        <begin position="439"/>
        <end position="476"/>
    </location>
</feature>
<evidence type="ECO:0000256" key="4">
    <source>
        <dbReference type="ARBA" id="ARBA00023136"/>
    </source>
</evidence>
<evidence type="ECO:0000256" key="2">
    <source>
        <dbReference type="ARBA" id="ARBA00022737"/>
    </source>
</evidence>
<feature type="domain" description="PDZ GRASP-type" evidence="7">
    <location>
        <begin position="16"/>
        <end position="109"/>
    </location>
</feature>
<name>A0A2V2W3S3_TRYCR</name>
<dbReference type="VEuPathDB" id="TriTrypDB:BCY84_14585"/>
<keyword evidence="5" id="KW-0862">Zinc</keyword>
<evidence type="ECO:0000259" key="7">
    <source>
        <dbReference type="PROSITE" id="PS51865"/>
    </source>
</evidence>
<organism evidence="8 9">
    <name type="scientific">Trypanosoma cruzi</name>
    <dbReference type="NCBI Taxonomy" id="5693"/>
    <lineage>
        <taxon>Eukaryota</taxon>
        <taxon>Discoba</taxon>
        <taxon>Euglenozoa</taxon>
        <taxon>Kinetoplastea</taxon>
        <taxon>Metakinetoplastina</taxon>
        <taxon>Trypanosomatida</taxon>
        <taxon>Trypanosomatidae</taxon>
        <taxon>Trypanosoma</taxon>
        <taxon>Schizotrypanum</taxon>
    </lineage>
</organism>
<dbReference type="GO" id="GO:0000139">
    <property type="term" value="C:Golgi membrane"/>
    <property type="evidence" value="ECO:0007669"/>
    <property type="project" value="UniProtKB-SubCell"/>
</dbReference>
<protein>
    <submittedName>
        <fullName evidence="8">Putative Golgi reassembly stacking protein (GRASP)</fullName>
    </submittedName>
</protein>
<evidence type="ECO:0000313" key="9">
    <source>
        <dbReference type="Proteomes" id="UP000246121"/>
    </source>
</evidence>
<keyword evidence="5" id="KW-0479">Metal-binding</keyword>
<evidence type="ECO:0000256" key="3">
    <source>
        <dbReference type="ARBA" id="ARBA00023034"/>
    </source>
</evidence>
<dbReference type="GO" id="GO:0046872">
    <property type="term" value="F:metal ion binding"/>
    <property type="evidence" value="ECO:0007669"/>
    <property type="project" value="UniProtKB-KW"/>
</dbReference>
<dbReference type="VEuPathDB" id="TriTrypDB:TcYC6_0072600"/>
<sequence length="515" mass="55720">MGQEGSKVKETLKGICGLQVARVLPRSPAHNVGLVPFFDIITAVEDCPLVDEDVAVMQFRSFVSQRKNSQLLLRVYNLHVRAYRELVCFPSTSWGGAGLLGCSIEWCRAKDCLRRSWHVVGILPGSPAAHCEELRAERDFIIGMQRPEEPVVTLLKDEDDFYGRVDLWRSLQRVAIQRLNRNSMALPAGADGKAASSADIGRLLLLVYDALENEVKEVVLDVGPDVDAPLGLNLAAGLLHSLIISSPMEERRSLSGSNESADGNKKDNDGGCATNRRLSLPVMTTFLTSLGVVERSLPATPLQTPSRTNGGMHSHDELPDPVSTMPPTPTPYRTLAPPDFCEITMPSSKLLIGREGVIQRQECVATPGAVDMSRTLPAAGEVELEELRIPSVLHPDCKKIPAISQGSLTNTVGSGLEGLTNPCTVSQEAASNALPPVITENENKPLQPTAQRGEQHVGTSSSGMQRHGPAAHGASWNTCLSANKNFNSPPQLTLLKIPPPLHFPIIRPTTPTPWK</sequence>
<dbReference type="SUPFAM" id="SSF50156">
    <property type="entry name" value="PDZ domain-like"/>
    <property type="match status" value="1"/>
</dbReference>
<dbReference type="VEuPathDB" id="TriTrypDB:TCDM_01573"/>
<feature type="region of interest" description="Disordered" evidence="6">
    <location>
        <begin position="250"/>
        <end position="275"/>
    </location>
</feature>
<dbReference type="Pfam" id="PF04495">
    <property type="entry name" value="GRASP55_65"/>
    <property type="match status" value="1"/>
</dbReference>
<comment type="caution">
    <text evidence="8">The sequence shown here is derived from an EMBL/GenBank/DDBJ whole genome shotgun (WGS) entry which is preliminary data.</text>
</comment>
<dbReference type="PROSITE" id="PS51865">
    <property type="entry name" value="PDZ_GRASP"/>
    <property type="match status" value="1"/>
</dbReference>
<evidence type="ECO:0000256" key="6">
    <source>
        <dbReference type="SAM" id="MobiDB-lite"/>
    </source>
</evidence>